<dbReference type="PROSITE" id="PS50109">
    <property type="entry name" value="HIS_KIN"/>
    <property type="match status" value="1"/>
</dbReference>
<evidence type="ECO:0000313" key="20">
    <source>
        <dbReference type="Proteomes" id="UP000199409"/>
    </source>
</evidence>
<dbReference type="InterPro" id="IPR005467">
    <property type="entry name" value="His_kinase_dom"/>
</dbReference>
<dbReference type="SUPFAM" id="SSF55785">
    <property type="entry name" value="PYP-like sensor domain (PAS domain)"/>
    <property type="match status" value="2"/>
</dbReference>
<proteinExistence type="predicted"/>
<evidence type="ECO:0000259" key="18">
    <source>
        <dbReference type="PROSITE" id="PS50113"/>
    </source>
</evidence>
<feature type="domain" description="PAC" evidence="18">
    <location>
        <begin position="540"/>
        <end position="590"/>
    </location>
</feature>
<dbReference type="Proteomes" id="UP000199409">
    <property type="component" value="Unassembled WGS sequence"/>
</dbReference>
<dbReference type="InterPro" id="IPR003661">
    <property type="entry name" value="HisK_dim/P_dom"/>
</dbReference>
<dbReference type="SMART" id="SM00387">
    <property type="entry name" value="HATPase_c"/>
    <property type="match status" value="1"/>
</dbReference>
<keyword evidence="6" id="KW-0808">Transferase</keyword>
<dbReference type="Pfam" id="PF00512">
    <property type="entry name" value="HisKA"/>
    <property type="match status" value="1"/>
</dbReference>
<dbReference type="STRING" id="37625.SAMN05660420_00356"/>
<dbReference type="RefSeq" id="WP_092344209.1">
    <property type="nucleotide sequence ID" value="NZ_FNQN01000001.1"/>
</dbReference>
<gene>
    <name evidence="19" type="ORF">SAMN05660420_00356</name>
</gene>
<dbReference type="Gene3D" id="3.40.50.2300">
    <property type="match status" value="1"/>
</dbReference>
<dbReference type="NCBIfam" id="TIGR00229">
    <property type="entry name" value="sensory_box"/>
    <property type="match status" value="2"/>
</dbReference>
<keyword evidence="11 14" id="KW-1133">Transmembrane helix</keyword>
<feature type="domain" description="Histidine kinase" evidence="15">
    <location>
        <begin position="603"/>
        <end position="829"/>
    </location>
</feature>
<dbReference type="SUPFAM" id="SSF103190">
    <property type="entry name" value="Sensory domain-like"/>
    <property type="match status" value="1"/>
</dbReference>
<dbReference type="SMART" id="SM00448">
    <property type="entry name" value="REC"/>
    <property type="match status" value="1"/>
</dbReference>
<dbReference type="Pfam" id="PF02518">
    <property type="entry name" value="HATPase_c"/>
    <property type="match status" value="1"/>
</dbReference>
<dbReference type="Gene3D" id="3.30.565.10">
    <property type="entry name" value="Histidine kinase-like ATPase, C-terminal domain"/>
    <property type="match status" value="1"/>
</dbReference>
<dbReference type="GO" id="GO:0000155">
    <property type="term" value="F:phosphorelay sensor kinase activity"/>
    <property type="evidence" value="ECO:0007669"/>
    <property type="project" value="InterPro"/>
</dbReference>
<keyword evidence="4" id="KW-1003">Cell membrane</keyword>
<evidence type="ECO:0000256" key="6">
    <source>
        <dbReference type="ARBA" id="ARBA00022679"/>
    </source>
</evidence>
<evidence type="ECO:0000259" key="15">
    <source>
        <dbReference type="PROSITE" id="PS50109"/>
    </source>
</evidence>
<dbReference type="InterPro" id="IPR000014">
    <property type="entry name" value="PAS"/>
</dbReference>
<dbReference type="SMART" id="SM00086">
    <property type="entry name" value="PAC"/>
    <property type="match status" value="2"/>
</dbReference>
<dbReference type="InterPro" id="IPR029150">
    <property type="entry name" value="dCache_3"/>
</dbReference>
<dbReference type="CDD" id="cd00130">
    <property type="entry name" value="PAS"/>
    <property type="match status" value="2"/>
</dbReference>
<protein>
    <recommendedName>
        <fullName evidence="3">histidine kinase</fullName>
        <ecNumber evidence="3">2.7.13.3</ecNumber>
    </recommendedName>
</protein>
<dbReference type="GO" id="GO:0005524">
    <property type="term" value="F:ATP binding"/>
    <property type="evidence" value="ECO:0007669"/>
    <property type="project" value="UniProtKB-KW"/>
</dbReference>
<evidence type="ECO:0000256" key="9">
    <source>
        <dbReference type="ARBA" id="ARBA00022777"/>
    </source>
</evidence>
<evidence type="ECO:0000256" key="5">
    <source>
        <dbReference type="ARBA" id="ARBA00022553"/>
    </source>
</evidence>
<dbReference type="InterPro" id="IPR029151">
    <property type="entry name" value="Sensor-like_sf"/>
</dbReference>
<evidence type="ECO:0000256" key="1">
    <source>
        <dbReference type="ARBA" id="ARBA00000085"/>
    </source>
</evidence>
<dbReference type="CDD" id="cd00156">
    <property type="entry name" value="REC"/>
    <property type="match status" value="1"/>
</dbReference>
<dbReference type="InterPro" id="IPR036890">
    <property type="entry name" value="HATPase_C_sf"/>
</dbReference>
<evidence type="ECO:0000313" key="19">
    <source>
        <dbReference type="EMBL" id="SDZ79702.1"/>
    </source>
</evidence>
<evidence type="ECO:0000256" key="13">
    <source>
        <dbReference type="PROSITE-ProRule" id="PRU00169"/>
    </source>
</evidence>
<name>A0A1H3W044_9BACT</name>
<keyword evidence="10" id="KW-0067">ATP-binding</keyword>
<evidence type="ECO:0000256" key="3">
    <source>
        <dbReference type="ARBA" id="ARBA00012438"/>
    </source>
</evidence>
<feature type="domain" description="PAS" evidence="17">
    <location>
        <begin position="367"/>
        <end position="429"/>
    </location>
</feature>
<feature type="domain" description="PAC" evidence="18">
    <location>
        <begin position="421"/>
        <end position="471"/>
    </location>
</feature>
<evidence type="ECO:0000256" key="10">
    <source>
        <dbReference type="ARBA" id="ARBA00022840"/>
    </source>
</evidence>
<dbReference type="PROSITE" id="PS51257">
    <property type="entry name" value="PROKAR_LIPOPROTEIN"/>
    <property type="match status" value="1"/>
</dbReference>
<dbReference type="Pfam" id="PF13426">
    <property type="entry name" value="PAS_9"/>
    <property type="match status" value="2"/>
</dbReference>
<dbReference type="InterPro" id="IPR036097">
    <property type="entry name" value="HisK_dim/P_sf"/>
</dbReference>
<feature type="modified residue" description="4-aspartylphosphate" evidence="13">
    <location>
        <position position="900"/>
    </location>
</feature>
<comment type="catalytic activity">
    <reaction evidence="1">
        <text>ATP + protein L-histidine = ADP + protein N-phospho-L-histidine.</text>
        <dbReference type="EC" id="2.7.13.3"/>
    </reaction>
</comment>
<keyword evidence="14" id="KW-0472">Membrane</keyword>
<evidence type="ECO:0000256" key="8">
    <source>
        <dbReference type="ARBA" id="ARBA00022741"/>
    </source>
</evidence>
<dbReference type="PANTHER" id="PTHR43065">
    <property type="entry name" value="SENSOR HISTIDINE KINASE"/>
    <property type="match status" value="1"/>
</dbReference>
<feature type="domain" description="Response regulatory" evidence="16">
    <location>
        <begin position="849"/>
        <end position="965"/>
    </location>
</feature>
<dbReference type="PRINTS" id="PR00344">
    <property type="entry name" value="BCTRLSENSOR"/>
</dbReference>
<comment type="subcellular location">
    <subcellularLocation>
        <location evidence="2">Cell membrane</location>
        <topology evidence="2">Multi-pass membrane protein</topology>
    </subcellularLocation>
</comment>
<evidence type="ECO:0000256" key="7">
    <source>
        <dbReference type="ARBA" id="ARBA00022692"/>
    </source>
</evidence>
<dbReference type="SUPFAM" id="SSF47384">
    <property type="entry name" value="Homodimeric domain of signal transducing histidine kinase"/>
    <property type="match status" value="1"/>
</dbReference>
<dbReference type="GO" id="GO:0005886">
    <property type="term" value="C:plasma membrane"/>
    <property type="evidence" value="ECO:0007669"/>
    <property type="project" value="UniProtKB-SubCell"/>
</dbReference>
<dbReference type="InterPro" id="IPR001789">
    <property type="entry name" value="Sig_transdc_resp-reg_receiver"/>
</dbReference>
<dbReference type="InterPro" id="IPR001610">
    <property type="entry name" value="PAC"/>
</dbReference>
<keyword evidence="7 14" id="KW-0812">Transmembrane</keyword>
<keyword evidence="8" id="KW-0547">Nucleotide-binding</keyword>
<evidence type="ECO:0000256" key="4">
    <source>
        <dbReference type="ARBA" id="ARBA00022475"/>
    </source>
</evidence>
<dbReference type="InterPro" id="IPR000700">
    <property type="entry name" value="PAS-assoc_C"/>
</dbReference>
<dbReference type="PANTHER" id="PTHR43065:SF42">
    <property type="entry name" value="TWO-COMPONENT SENSOR PPRA"/>
    <property type="match status" value="1"/>
</dbReference>
<keyword evidence="12" id="KW-0902">Two-component regulatory system</keyword>
<evidence type="ECO:0000256" key="14">
    <source>
        <dbReference type="SAM" id="Phobius"/>
    </source>
</evidence>
<evidence type="ECO:0000256" key="12">
    <source>
        <dbReference type="ARBA" id="ARBA00023012"/>
    </source>
</evidence>
<dbReference type="InterPro" id="IPR003594">
    <property type="entry name" value="HATPase_dom"/>
</dbReference>
<dbReference type="SMART" id="SM00388">
    <property type="entry name" value="HisKA"/>
    <property type="match status" value="1"/>
</dbReference>
<dbReference type="EC" id="2.7.13.3" evidence="3"/>
<keyword evidence="9" id="KW-0418">Kinase</keyword>
<dbReference type="InterPro" id="IPR011006">
    <property type="entry name" value="CheY-like_superfamily"/>
</dbReference>
<evidence type="ECO:0000259" key="16">
    <source>
        <dbReference type="PROSITE" id="PS50110"/>
    </source>
</evidence>
<dbReference type="Pfam" id="PF00072">
    <property type="entry name" value="Response_reg"/>
    <property type="match status" value="1"/>
</dbReference>
<dbReference type="Pfam" id="PF14827">
    <property type="entry name" value="dCache_3"/>
    <property type="match status" value="1"/>
</dbReference>
<dbReference type="CDD" id="cd00082">
    <property type="entry name" value="HisKA"/>
    <property type="match status" value="1"/>
</dbReference>
<keyword evidence="5 13" id="KW-0597">Phosphoprotein</keyword>
<feature type="domain" description="PAS" evidence="17">
    <location>
        <begin position="465"/>
        <end position="519"/>
    </location>
</feature>
<dbReference type="SUPFAM" id="SSF52172">
    <property type="entry name" value="CheY-like"/>
    <property type="match status" value="1"/>
</dbReference>
<dbReference type="SUPFAM" id="SSF55874">
    <property type="entry name" value="ATPase domain of HSP90 chaperone/DNA topoisomerase II/histidine kinase"/>
    <property type="match status" value="1"/>
</dbReference>
<evidence type="ECO:0000256" key="2">
    <source>
        <dbReference type="ARBA" id="ARBA00004651"/>
    </source>
</evidence>
<evidence type="ECO:0000259" key="17">
    <source>
        <dbReference type="PROSITE" id="PS50112"/>
    </source>
</evidence>
<dbReference type="InterPro" id="IPR004358">
    <property type="entry name" value="Sig_transdc_His_kin-like_C"/>
</dbReference>
<accession>A0A1H3W044</accession>
<dbReference type="Gene3D" id="1.10.287.130">
    <property type="match status" value="1"/>
</dbReference>
<dbReference type="PROSITE" id="PS50112">
    <property type="entry name" value="PAS"/>
    <property type="match status" value="2"/>
</dbReference>
<keyword evidence="20" id="KW-1185">Reference proteome</keyword>
<dbReference type="Gene3D" id="3.30.450.20">
    <property type="entry name" value="PAS domain"/>
    <property type="match status" value="2"/>
</dbReference>
<dbReference type="EMBL" id="FNQN01000001">
    <property type="protein sequence ID" value="SDZ79702.1"/>
    <property type="molecule type" value="Genomic_DNA"/>
</dbReference>
<feature type="transmembrane region" description="Helical" evidence="14">
    <location>
        <begin position="7"/>
        <end position="27"/>
    </location>
</feature>
<sequence>MKIKWKIISLVMLIVFAGCATFMILIVSQDKRNLDAEIAQEIKSIKSIVNLLEKEKYQTYRRRIRSFVTDNSATQDSLLTAFAHQNREVLLTRSQPIFNHLQHANPYFSTLSWITLDNRNFLRVHRPNGLSDDDISTMRPDIVTANASHSQIASYMVAKTGLQYRIVQPVDYAGEHVGAVQFGIDTKLLLDSIEEQLEMPVALVISRNKAQFITNAKTPSWHNSTHTIYASQRNILQTPGKEVDWSLDIQRIILQDRSYRFVRVFDFLNYSHEPQGSLFVAIDTTLREISLSQNIWLMTLISAAGLFFSFIILNLSFNKLVGTIETLNNKLQKSNKDLETTVRLRTASLQRSEERFKNLSGLTFEGIILHQQGVVLDVNESFLELSGYNRDELIGKNLIELVVPEDQQEIVRNNIDYDLPALYEILARKKDGTMVPAEIQSKNVKNERGHYRVTAVRDISQRKQIERKYEILVQGVSMGIALADAETGVIVECNDALMKMLKRERRELIGQTQSILHPNQTMSGDLTAAFVQHRDTVPQYATRNQLLTKDGKRIEVEIRAHTIEYDGRKMMLGLFHDVTEQLKLEEQLRQKYKMEAIGVMAGGIAHNFNNSLAIILGNLEMAQRKFSQPEKVRNFIENAKIATLRSRDLVTQIMTYSRKGISKKDKAPLTLVTNEIQKLIGSTLPTTINFNIVTSSKASEYRVNVDPSRIHEALLNLCNNAVQAMDEKGDLTITVQDVPLRQQDIPAQYPNCHPGDYIKLSVQDTGCGMEQETISRIFDPFFTTKEVDKGTGMGLASVQGIMDQHHGLIKVRSTPGHGSTFELYFPVFDGPSIAHQKVLEDPPQEGTESILLIDDDQMIIELGEQMLKELGYQITTASSGAAALQLIEDKPHRFELIITDQTMPEMTGQELVQKIRKMNPQVPIILSTGYSSKVAKEDIQKFGFSAYCRKPLCLNELAKVIRELLDT</sequence>
<evidence type="ECO:0000256" key="11">
    <source>
        <dbReference type="ARBA" id="ARBA00022989"/>
    </source>
</evidence>
<organism evidence="19 20">
    <name type="scientific">Desulfuromusa kysingii</name>
    <dbReference type="NCBI Taxonomy" id="37625"/>
    <lineage>
        <taxon>Bacteria</taxon>
        <taxon>Pseudomonadati</taxon>
        <taxon>Thermodesulfobacteriota</taxon>
        <taxon>Desulfuromonadia</taxon>
        <taxon>Desulfuromonadales</taxon>
        <taxon>Geopsychrobacteraceae</taxon>
        <taxon>Desulfuromusa</taxon>
    </lineage>
</organism>
<reference evidence="19 20" key="1">
    <citation type="submission" date="2016-10" db="EMBL/GenBank/DDBJ databases">
        <authorList>
            <person name="de Groot N.N."/>
        </authorList>
    </citation>
    <scope>NUCLEOTIDE SEQUENCE [LARGE SCALE GENOMIC DNA]</scope>
    <source>
        <strain evidence="19 20">DSM 7343</strain>
    </source>
</reference>
<dbReference type="AlphaFoldDB" id="A0A1H3W044"/>
<dbReference type="PROSITE" id="PS50113">
    <property type="entry name" value="PAC"/>
    <property type="match status" value="2"/>
</dbReference>
<dbReference type="SMART" id="SM00091">
    <property type="entry name" value="PAS"/>
    <property type="match status" value="2"/>
</dbReference>
<dbReference type="InterPro" id="IPR035965">
    <property type="entry name" value="PAS-like_dom_sf"/>
</dbReference>
<dbReference type="OrthoDB" id="9761263at2"/>
<dbReference type="PROSITE" id="PS50110">
    <property type="entry name" value="RESPONSE_REGULATORY"/>
    <property type="match status" value="1"/>
</dbReference>